<dbReference type="PANTHER" id="PTHR13743">
    <property type="entry name" value="BEIGE/BEACH-RELATED"/>
    <property type="match status" value="1"/>
</dbReference>
<organism evidence="1 2">
    <name type="scientific">Carpediemonas membranifera</name>
    <dbReference type="NCBI Taxonomy" id="201153"/>
    <lineage>
        <taxon>Eukaryota</taxon>
        <taxon>Metamonada</taxon>
        <taxon>Carpediemonas-like organisms</taxon>
        <taxon>Carpediemonas</taxon>
    </lineage>
</organism>
<dbReference type="AlphaFoldDB" id="A0A8J6B0G7"/>
<dbReference type="Proteomes" id="UP000717585">
    <property type="component" value="Unassembled WGS sequence"/>
</dbReference>
<protein>
    <submittedName>
        <fullName evidence="1">Uncharacterized protein</fullName>
    </submittedName>
</protein>
<dbReference type="InterPro" id="IPR050865">
    <property type="entry name" value="BEACH_Domain"/>
</dbReference>
<dbReference type="EMBL" id="JAHDYR010000005">
    <property type="protein sequence ID" value="KAG9396665.1"/>
    <property type="molecule type" value="Genomic_DNA"/>
</dbReference>
<reference evidence="1" key="1">
    <citation type="submission" date="2021-05" db="EMBL/GenBank/DDBJ databases">
        <title>A free-living protist that lacks canonical eukaryotic 1 DNA replication and segregation systems.</title>
        <authorList>
            <person name="Salas-Leiva D.E."/>
            <person name="Tromer E.C."/>
            <person name="Curtis B.A."/>
            <person name="Jerlstrom-Hultqvist J."/>
            <person name="Kolisko M."/>
            <person name="Yi Z."/>
            <person name="Salas-Leiva J.S."/>
            <person name="Gallot-Lavallee L."/>
            <person name="Kops G.J.P.L."/>
            <person name="Archibald J.M."/>
            <person name="Simpson A.G.B."/>
            <person name="Roger A.J."/>
        </authorList>
    </citation>
    <scope>NUCLEOTIDE SEQUENCE</scope>
    <source>
        <strain evidence="1">BICM</strain>
    </source>
</reference>
<dbReference type="PANTHER" id="PTHR13743:SF123">
    <property type="entry name" value="PROTEIN FAN"/>
    <property type="match status" value="1"/>
</dbReference>
<gene>
    <name evidence="1" type="ORF">J8273_1683</name>
</gene>
<sequence length="327" mass="34256">MPKLSWSQSFNKSNIPRNVHAFTSPNREYEFITVTFDNDTAFHVFEIAFDEKNPMKVSLKEIQSVSCETSPLLINSSEDNLFVVLSDGTLLSYTLSNAKTAPIGEHTYTAPFDASVVPIALTVSADGKSVVVAEQDGSVVVLDADTLETRALIPDAEGVCPNAVAMPDTGRLVVAGMGGICKLYTVEGTLIAVAHVDEYDPVNAMCVSPLAPEAIAIGCGSGNVAVIDASRMEGGFILEPSGLPIKVLGIIPDEAQGSPIACITADPRSASTFVYATLSGVVCSLNARTGQVSLLRDTSVPANSVAVTHHGLIVVASEDGCIQIGVE</sequence>
<dbReference type="Gene3D" id="2.130.10.10">
    <property type="entry name" value="YVTN repeat-like/Quinoprotein amine dehydrogenase"/>
    <property type="match status" value="1"/>
</dbReference>
<comment type="caution">
    <text evidence="1">The sequence shown here is derived from an EMBL/GenBank/DDBJ whole genome shotgun (WGS) entry which is preliminary data.</text>
</comment>
<name>A0A8J6B0G7_9EUKA</name>
<keyword evidence="2" id="KW-1185">Reference proteome</keyword>
<accession>A0A8J6B0G7</accession>
<dbReference type="SUPFAM" id="SSF101898">
    <property type="entry name" value="NHL repeat"/>
    <property type="match status" value="1"/>
</dbReference>
<proteinExistence type="predicted"/>
<dbReference type="InterPro" id="IPR015943">
    <property type="entry name" value="WD40/YVTN_repeat-like_dom_sf"/>
</dbReference>
<evidence type="ECO:0000313" key="2">
    <source>
        <dbReference type="Proteomes" id="UP000717585"/>
    </source>
</evidence>
<evidence type="ECO:0000313" key="1">
    <source>
        <dbReference type="EMBL" id="KAG9396665.1"/>
    </source>
</evidence>